<gene>
    <name evidence="9" type="primary">cas1</name>
    <name evidence="10" type="ORF">Pyrde_1348</name>
</gene>
<dbReference type="PATRIC" id="fig|1273541.4.peg.1435"/>
<dbReference type="AlphaFoldDB" id="A0A0P0N563"/>
<dbReference type="CDD" id="cd09634">
    <property type="entry name" value="Cas1_I-II-III"/>
    <property type="match status" value="1"/>
</dbReference>
<protein>
    <recommendedName>
        <fullName evidence="9">CRISPR-associated endonuclease Cas1</fullName>
        <ecNumber evidence="9">3.1.-.-</ecNumber>
    </recommendedName>
</protein>
<dbReference type="STRING" id="1273541.Pyrde_1348"/>
<evidence type="ECO:0000313" key="11">
    <source>
        <dbReference type="Proteomes" id="UP000058613"/>
    </source>
</evidence>
<proteinExistence type="inferred from homology"/>
<feature type="binding site" evidence="9">
    <location>
        <position position="237"/>
    </location>
    <ligand>
        <name>Mn(2+)</name>
        <dbReference type="ChEBI" id="CHEBI:29035"/>
    </ligand>
</feature>
<dbReference type="Gene3D" id="3.100.10.20">
    <property type="entry name" value="CRISPR-associated endonuclease Cas1, N-terminal domain"/>
    <property type="match status" value="1"/>
</dbReference>
<keyword evidence="6 9" id="KW-0051">Antiviral defense</keyword>
<keyword evidence="2 9" id="KW-0479">Metal-binding</keyword>
<comment type="cofactor">
    <cofactor evidence="9">
        <name>Mg(2+)</name>
        <dbReference type="ChEBI" id="CHEBI:18420"/>
    </cofactor>
    <cofactor evidence="9">
        <name>Mn(2+)</name>
        <dbReference type="ChEBI" id="CHEBI:29035"/>
    </cofactor>
</comment>
<dbReference type="EC" id="3.1.-.-" evidence="9"/>
<keyword evidence="4 9" id="KW-0378">Hydrolase</keyword>
<dbReference type="PANTHER" id="PTHR34353">
    <property type="entry name" value="CRISPR-ASSOCIATED ENDONUCLEASE CAS1 1"/>
    <property type="match status" value="1"/>
</dbReference>
<dbReference type="KEGG" id="pdl:Pyrde_1348"/>
<dbReference type="InterPro" id="IPR002729">
    <property type="entry name" value="CRISPR-assoc_Cas1"/>
</dbReference>
<comment type="subunit">
    <text evidence="9">Homodimer, forms a heterotetramer with a Cas2 homodimer.</text>
</comment>
<dbReference type="GeneID" id="26099688"/>
<organism evidence="10 11">
    <name type="scientific">Pyrodictium delaneyi</name>
    <dbReference type="NCBI Taxonomy" id="1273541"/>
    <lineage>
        <taxon>Archaea</taxon>
        <taxon>Thermoproteota</taxon>
        <taxon>Thermoprotei</taxon>
        <taxon>Desulfurococcales</taxon>
        <taxon>Pyrodictiaceae</taxon>
        <taxon>Pyrodictium</taxon>
    </lineage>
</organism>
<dbReference type="GO" id="GO:0046872">
    <property type="term" value="F:metal ion binding"/>
    <property type="evidence" value="ECO:0007669"/>
    <property type="project" value="UniProtKB-UniRule"/>
</dbReference>
<keyword evidence="7 9" id="KW-0238">DNA-binding</keyword>
<keyword evidence="1 9" id="KW-0540">Nuclease</keyword>
<feature type="binding site" evidence="9">
    <location>
        <position position="222"/>
    </location>
    <ligand>
        <name>Mn(2+)</name>
        <dbReference type="ChEBI" id="CHEBI:29035"/>
    </ligand>
</feature>
<dbReference type="GO" id="GO:0016787">
    <property type="term" value="F:hydrolase activity"/>
    <property type="evidence" value="ECO:0007669"/>
    <property type="project" value="UniProtKB-KW"/>
</dbReference>
<dbReference type="InterPro" id="IPR050646">
    <property type="entry name" value="Cas1"/>
</dbReference>
<dbReference type="Gene3D" id="1.20.120.920">
    <property type="entry name" value="CRISPR-associated endonuclease Cas1, C-terminal domain"/>
    <property type="match status" value="1"/>
</dbReference>
<dbReference type="OrthoDB" id="2216at2157"/>
<reference evidence="10 11" key="1">
    <citation type="submission" date="2015-10" db="EMBL/GenBank/DDBJ databases">
        <title>Complete genome sequence of hyperthermophilic archaeon Pyrodictium delaneyi Su06.</title>
        <authorList>
            <person name="Jung J.-H."/>
            <person name="Lin J."/>
            <person name="Holden J.F."/>
            <person name="Park C.-S."/>
        </authorList>
    </citation>
    <scope>NUCLEOTIDE SEQUENCE [LARGE SCALE GENOMIC DNA]</scope>
    <source>
        <strain evidence="10 11">Su06</strain>
    </source>
</reference>
<evidence type="ECO:0000256" key="4">
    <source>
        <dbReference type="ARBA" id="ARBA00022801"/>
    </source>
</evidence>
<dbReference type="GO" id="GO:0043571">
    <property type="term" value="P:maintenance of CRISPR repeat elements"/>
    <property type="evidence" value="ECO:0007669"/>
    <property type="project" value="UniProtKB-UniRule"/>
</dbReference>
<evidence type="ECO:0000256" key="6">
    <source>
        <dbReference type="ARBA" id="ARBA00023118"/>
    </source>
</evidence>
<evidence type="ECO:0000256" key="8">
    <source>
        <dbReference type="ARBA" id="ARBA00023211"/>
    </source>
</evidence>
<evidence type="ECO:0000256" key="7">
    <source>
        <dbReference type="ARBA" id="ARBA00023125"/>
    </source>
</evidence>
<keyword evidence="3 9" id="KW-0255">Endonuclease</keyword>
<dbReference type="InterPro" id="IPR042206">
    <property type="entry name" value="CRISPR-assoc_Cas1_C"/>
</dbReference>
<comment type="similarity">
    <text evidence="9">Belongs to the CRISPR-associated endonuclease Cas1 family.</text>
</comment>
<feature type="binding site" evidence="9">
    <location>
        <position position="158"/>
    </location>
    <ligand>
        <name>Mn(2+)</name>
        <dbReference type="ChEBI" id="CHEBI:29035"/>
    </ligand>
</feature>
<evidence type="ECO:0000256" key="1">
    <source>
        <dbReference type="ARBA" id="ARBA00022722"/>
    </source>
</evidence>
<dbReference type="GO" id="GO:0003677">
    <property type="term" value="F:DNA binding"/>
    <property type="evidence" value="ECO:0007669"/>
    <property type="project" value="UniProtKB-KW"/>
</dbReference>
<evidence type="ECO:0000256" key="9">
    <source>
        <dbReference type="HAMAP-Rule" id="MF_01470"/>
    </source>
</evidence>
<sequence>MTRVLVVAAHGARIRVHRRSLVVESNGERMVAPLHEVDRVVVATSGVSVTSSAIRLLARSGVGIVFLDAHGEPIVSLEPPWINAAAETRLAQYRASVERPLNLARAMVAAKLENQAGFLRSLARRTSAAWLREEAAAVEERMLRVYSAGSAEEIRGLEAQAARRYWGSLARLLPQSLGFQGRDHGSRDPVNTVLNYLYGVLYAEVFQALVVHGLDPYVGFLHALRPGSPALVYDYAEMFRVSAVDSLVYTMLASRDAPGIRVDPETGLLARETRAELVKRMYEWLRRRAVDSRGQAEPLERHIRLYARRLAQSLRAGTDYQGFVEAWRP</sequence>
<keyword evidence="5 9" id="KW-0460">Magnesium</keyword>
<dbReference type="PANTHER" id="PTHR34353:SF2">
    <property type="entry name" value="CRISPR-ASSOCIATED ENDONUCLEASE CAS1 1"/>
    <property type="match status" value="1"/>
</dbReference>
<dbReference type="HAMAP" id="MF_01470">
    <property type="entry name" value="Cas1"/>
    <property type="match status" value="1"/>
</dbReference>
<dbReference type="Pfam" id="PF01867">
    <property type="entry name" value="Cas_Cas1"/>
    <property type="match status" value="1"/>
</dbReference>
<accession>A0A0P0N563</accession>
<comment type="function">
    <text evidence="9">CRISPR (clustered regularly interspaced short palindromic repeat), is an adaptive immune system that provides protection against mobile genetic elements (viruses, transposable elements and conjugative plasmids). CRISPR clusters contain spacers, sequences complementary to antecedent mobile elements, and target invading nucleic acids. CRISPR clusters are transcribed and processed into CRISPR RNA (crRNA). Acts as a dsDNA endonuclease. Involved in the integration of spacer DNA into the CRISPR cassette.</text>
</comment>
<evidence type="ECO:0000256" key="3">
    <source>
        <dbReference type="ARBA" id="ARBA00022759"/>
    </source>
</evidence>
<dbReference type="GO" id="GO:0051607">
    <property type="term" value="P:defense response to virus"/>
    <property type="evidence" value="ECO:0007669"/>
    <property type="project" value="UniProtKB-UniRule"/>
</dbReference>
<dbReference type="RefSeq" id="WP_055409333.1">
    <property type="nucleotide sequence ID" value="NZ_CP013011.1"/>
</dbReference>
<evidence type="ECO:0000256" key="2">
    <source>
        <dbReference type="ARBA" id="ARBA00022723"/>
    </source>
</evidence>
<evidence type="ECO:0000256" key="5">
    <source>
        <dbReference type="ARBA" id="ARBA00022842"/>
    </source>
</evidence>
<dbReference type="InterPro" id="IPR042211">
    <property type="entry name" value="CRISPR-assoc_Cas1_N"/>
</dbReference>
<dbReference type="EMBL" id="CP013011">
    <property type="protein sequence ID" value="ALL01394.1"/>
    <property type="molecule type" value="Genomic_DNA"/>
</dbReference>
<evidence type="ECO:0000313" key="10">
    <source>
        <dbReference type="EMBL" id="ALL01394.1"/>
    </source>
</evidence>
<dbReference type="Proteomes" id="UP000058613">
    <property type="component" value="Chromosome"/>
</dbReference>
<name>A0A0P0N563_9CREN</name>
<keyword evidence="8 9" id="KW-0464">Manganese</keyword>
<dbReference type="NCBIfam" id="TIGR00287">
    <property type="entry name" value="cas1"/>
    <property type="match status" value="1"/>
</dbReference>
<dbReference type="GO" id="GO:0004519">
    <property type="term" value="F:endonuclease activity"/>
    <property type="evidence" value="ECO:0007669"/>
    <property type="project" value="UniProtKB-UniRule"/>
</dbReference>